<dbReference type="EMBL" id="JBHLWB010000001">
    <property type="protein sequence ID" value="MFC0308260.1"/>
    <property type="molecule type" value="Genomic_DNA"/>
</dbReference>
<gene>
    <name evidence="1" type="ORF">ACFFHK_00880</name>
</gene>
<sequence length="61" mass="7487">MKITYDQNKNQRNIDERKLPFDLVVDFHWDTAVIEADLRKPYPEQRFIALDLSEKQRDYLF</sequence>
<dbReference type="RefSeq" id="WP_382367881.1">
    <property type="nucleotide sequence ID" value="NZ_JBHLWB010000001.1"/>
</dbReference>
<proteinExistence type="predicted"/>
<dbReference type="InterPro" id="IPR038573">
    <property type="entry name" value="BrnT_sf"/>
</dbReference>
<name>A0ABV6GY24_9PAST</name>
<protein>
    <submittedName>
        <fullName evidence="1">Uncharacterized protein</fullName>
    </submittedName>
</protein>
<evidence type="ECO:0000313" key="1">
    <source>
        <dbReference type="EMBL" id="MFC0308260.1"/>
    </source>
</evidence>
<reference evidence="1 2" key="1">
    <citation type="submission" date="2024-09" db="EMBL/GenBank/DDBJ databases">
        <authorList>
            <person name="Sun Q."/>
            <person name="Mori K."/>
        </authorList>
    </citation>
    <scope>NUCLEOTIDE SEQUENCE [LARGE SCALE GENOMIC DNA]</scope>
    <source>
        <strain evidence="1 2">CCM 7539</strain>
    </source>
</reference>
<comment type="caution">
    <text evidence="1">The sequence shown here is derived from an EMBL/GenBank/DDBJ whole genome shotgun (WGS) entry which is preliminary data.</text>
</comment>
<keyword evidence="2" id="KW-1185">Reference proteome</keyword>
<accession>A0ABV6GY24</accession>
<dbReference type="Gene3D" id="3.10.450.530">
    <property type="entry name" value="Ribonuclease toxin, BrnT, of type II toxin-antitoxin system"/>
    <property type="match status" value="1"/>
</dbReference>
<organism evidence="1 2">
    <name type="scientific">Gallibacterium trehalosifermentans</name>
    <dbReference type="NCBI Taxonomy" id="516935"/>
    <lineage>
        <taxon>Bacteria</taxon>
        <taxon>Pseudomonadati</taxon>
        <taxon>Pseudomonadota</taxon>
        <taxon>Gammaproteobacteria</taxon>
        <taxon>Pasteurellales</taxon>
        <taxon>Pasteurellaceae</taxon>
        <taxon>Gallibacterium</taxon>
    </lineage>
</organism>
<evidence type="ECO:0000313" key="2">
    <source>
        <dbReference type="Proteomes" id="UP001589767"/>
    </source>
</evidence>
<dbReference type="Proteomes" id="UP001589767">
    <property type="component" value="Unassembled WGS sequence"/>
</dbReference>